<dbReference type="PANTHER" id="PTHR12498">
    <property type="entry name" value="N-TERMINAL ASPARAGINE AMIDOHYDROLASE"/>
    <property type="match status" value="1"/>
</dbReference>
<name>A9UQ03_MONBE</name>
<sequence>MVLLRDKKPLEWTIDQLAERGLDDTVRFLYSSYATTCLLLTLYHRPQRRGVLVHFDGAGRSFLDDVLAELEYDDEDEPLEAGIIGGFNDEGGYSIQNFEALMEDMQGHEARFELRIVRACASNNRVASAPHPLAVKMGLEDDLQRPRHTSAALDVRTGQILAVTLVEPDVAAVSSENLLRDIRCLTNCNRLSNCYNQDIDCYVIEPWDYRPWNPVLYLTLPRAELALRLSTSPFAEDDNFSARLQKSLYYMQQHLDPFAHGAIRFPRLSTAASS</sequence>
<protein>
    <submittedName>
        <fullName evidence="1">Uncharacterized protein</fullName>
    </submittedName>
</protein>
<reference evidence="1 2" key="1">
    <citation type="journal article" date="2008" name="Nature">
        <title>The genome of the choanoflagellate Monosiga brevicollis and the origin of metazoans.</title>
        <authorList>
            <consortium name="JGI Sequencing"/>
            <person name="King N."/>
            <person name="Westbrook M.J."/>
            <person name="Young S.L."/>
            <person name="Kuo A."/>
            <person name="Abedin M."/>
            <person name="Chapman J."/>
            <person name="Fairclough S."/>
            <person name="Hellsten U."/>
            <person name="Isogai Y."/>
            <person name="Letunic I."/>
            <person name="Marr M."/>
            <person name="Pincus D."/>
            <person name="Putnam N."/>
            <person name="Rokas A."/>
            <person name="Wright K.J."/>
            <person name="Zuzow R."/>
            <person name="Dirks W."/>
            <person name="Good M."/>
            <person name="Goodstein D."/>
            <person name="Lemons D."/>
            <person name="Li W."/>
            <person name="Lyons J.B."/>
            <person name="Morris A."/>
            <person name="Nichols S."/>
            <person name="Richter D.J."/>
            <person name="Salamov A."/>
            <person name="Bork P."/>
            <person name="Lim W.A."/>
            <person name="Manning G."/>
            <person name="Miller W.T."/>
            <person name="McGinnis W."/>
            <person name="Shapiro H."/>
            <person name="Tjian R."/>
            <person name="Grigoriev I.V."/>
            <person name="Rokhsar D."/>
        </authorList>
    </citation>
    <scope>NUCLEOTIDE SEQUENCE [LARGE SCALE GENOMIC DNA]</scope>
    <source>
        <strain evidence="2">MX1 / ATCC 50154</strain>
    </source>
</reference>
<organism evidence="1 2">
    <name type="scientific">Monosiga brevicollis</name>
    <name type="common">Choanoflagellate</name>
    <dbReference type="NCBI Taxonomy" id="81824"/>
    <lineage>
        <taxon>Eukaryota</taxon>
        <taxon>Choanoflagellata</taxon>
        <taxon>Craspedida</taxon>
        <taxon>Salpingoecidae</taxon>
        <taxon>Monosiga</taxon>
    </lineage>
</organism>
<proteinExistence type="predicted"/>
<evidence type="ECO:0000313" key="2">
    <source>
        <dbReference type="Proteomes" id="UP000001357"/>
    </source>
</evidence>
<gene>
    <name evidence="1" type="ORF">MONBRDRAFT_5128</name>
</gene>
<dbReference type="Proteomes" id="UP000001357">
    <property type="component" value="Unassembled WGS sequence"/>
</dbReference>
<dbReference type="Pfam" id="PF14736">
    <property type="entry name" value="N_Asn_amidohyd"/>
    <property type="match status" value="1"/>
</dbReference>
<dbReference type="EMBL" id="CH991543">
    <property type="protein sequence ID" value="EDQ92510.1"/>
    <property type="molecule type" value="Genomic_DNA"/>
</dbReference>
<dbReference type="GeneID" id="5887851"/>
<dbReference type="GO" id="GO:0008418">
    <property type="term" value="F:protein-N-terminal asparagine amidohydrolase activity"/>
    <property type="evidence" value="ECO:0000318"/>
    <property type="project" value="GO_Central"/>
</dbReference>
<dbReference type="GO" id="GO:0006511">
    <property type="term" value="P:ubiquitin-dependent protein catabolic process"/>
    <property type="evidence" value="ECO:0000318"/>
    <property type="project" value="GO_Central"/>
</dbReference>
<keyword evidence="2" id="KW-1185">Reference proteome</keyword>
<dbReference type="RefSeq" id="XP_001742272.1">
    <property type="nucleotide sequence ID" value="XM_001742220.1"/>
</dbReference>
<dbReference type="AlphaFoldDB" id="A9UQ03"/>
<evidence type="ECO:0000313" key="1">
    <source>
        <dbReference type="EMBL" id="EDQ92510.1"/>
    </source>
</evidence>
<dbReference type="KEGG" id="mbr:MONBRDRAFT_5128"/>
<accession>A9UQ03</accession>
<dbReference type="InterPro" id="IPR026750">
    <property type="entry name" value="NTAN1"/>
</dbReference>
<dbReference type="STRING" id="81824.A9UQ03"/>
<dbReference type="PANTHER" id="PTHR12498:SF0">
    <property type="entry name" value="PROTEIN N-TERMINAL ASPARAGINE AMIDOHYDROLASE"/>
    <property type="match status" value="1"/>
</dbReference>
<dbReference type="GO" id="GO:0005634">
    <property type="term" value="C:nucleus"/>
    <property type="evidence" value="ECO:0000318"/>
    <property type="project" value="GO_Central"/>
</dbReference>
<dbReference type="InParanoid" id="A9UQ03"/>